<accession>A0A239SSB8</accession>
<dbReference type="InterPro" id="IPR007536">
    <property type="entry name" value="16SrRNA_methylTrfase_J"/>
</dbReference>
<dbReference type="GO" id="GO:0008990">
    <property type="term" value="F:rRNA (guanine-N2-)-methyltransferase activity"/>
    <property type="evidence" value="ECO:0007669"/>
    <property type="project" value="InterPro"/>
</dbReference>
<dbReference type="Pfam" id="PF04445">
    <property type="entry name" value="SAM_MT"/>
    <property type="match status" value="1"/>
</dbReference>
<organism evidence="1 2">
    <name type="scientific">Streptococcus merionis</name>
    <dbReference type="NCBI Taxonomy" id="400065"/>
    <lineage>
        <taxon>Bacteria</taxon>
        <taxon>Bacillati</taxon>
        <taxon>Bacillota</taxon>
        <taxon>Bacilli</taxon>
        <taxon>Lactobacillales</taxon>
        <taxon>Streptococcaceae</taxon>
        <taxon>Streptococcus</taxon>
    </lineage>
</organism>
<dbReference type="PANTHER" id="PTHR36112:SF1">
    <property type="entry name" value="RIBOSOMAL RNA SMALL SUBUNIT METHYLTRANSFERASE J"/>
    <property type="match status" value="1"/>
</dbReference>
<dbReference type="KEGG" id="smen:SAMEA4412692_0972"/>
<dbReference type="Proteomes" id="UP000215185">
    <property type="component" value="Chromosome 1"/>
</dbReference>
<sequence>MTCQKMVSKEEPRSLRDANCNLVSDRVLSSNMATFVVTTSFKIDVGKIQEAKNLAQRFGVPYLERKKYSVRYLIGETAGALVVYKDKLIYVSRDEEELSFHPDTAMLRIKNGHDPLIDLLGSEPLKILDATMGLASDSILMAYHGHQLTGVEANPLIHLIVSQGLQIFETSNKRLEKAMRGIEAQCADHFSLLKSLPDGEFDIVYFDPMFSQALTSSPSFQGLRELACQARLDEQVLAEARRVARQKIILKAHFRDPIFEKLGFARQIRPNSKFHYGVIDL</sequence>
<dbReference type="SUPFAM" id="SSF53335">
    <property type="entry name" value="S-adenosyl-L-methionine-dependent methyltransferases"/>
    <property type="match status" value="1"/>
</dbReference>
<keyword evidence="1" id="KW-0808">Transferase</keyword>
<dbReference type="EMBL" id="LT906439">
    <property type="protein sequence ID" value="SNU88256.1"/>
    <property type="molecule type" value="Genomic_DNA"/>
</dbReference>
<proteinExistence type="predicted"/>
<reference evidence="1 2" key="1">
    <citation type="submission" date="2017-06" db="EMBL/GenBank/DDBJ databases">
        <authorList>
            <consortium name="Pathogen Informatics"/>
        </authorList>
    </citation>
    <scope>NUCLEOTIDE SEQUENCE [LARGE SCALE GENOMIC DNA]</scope>
    <source>
        <strain evidence="1 2">NCTC13788</strain>
    </source>
</reference>
<dbReference type="Gene3D" id="3.40.50.150">
    <property type="entry name" value="Vaccinia Virus protein VP39"/>
    <property type="match status" value="1"/>
</dbReference>
<protein>
    <submittedName>
        <fullName evidence="1">SAM-dependent methyltransferase</fullName>
    </submittedName>
</protein>
<keyword evidence="2" id="KW-1185">Reference proteome</keyword>
<dbReference type="STRING" id="1123308.GCA_000380085_00312"/>
<keyword evidence="1" id="KW-0489">Methyltransferase</keyword>
<dbReference type="PANTHER" id="PTHR36112">
    <property type="entry name" value="RIBOSOMAL RNA SMALL SUBUNIT METHYLTRANSFERASE J"/>
    <property type="match status" value="1"/>
</dbReference>
<evidence type="ECO:0000313" key="1">
    <source>
        <dbReference type="EMBL" id="SNU88256.1"/>
    </source>
</evidence>
<gene>
    <name evidence="1" type="ORF">SAMEA4412692_00972</name>
</gene>
<dbReference type="RefSeq" id="WP_018372875.1">
    <property type="nucleotide sequence ID" value="NZ_LT906439.1"/>
</dbReference>
<dbReference type="AlphaFoldDB" id="A0A239SSB8"/>
<evidence type="ECO:0000313" key="2">
    <source>
        <dbReference type="Proteomes" id="UP000215185"/>
    </source>
</evidence>
<name>A0A239SSB8_9STRE</name>
<dbReference type="InterPro" id="IPR029063">
    <property type="entry name" value="SAM-dependent_MTases_sf"/>
</dbReference>
<dbReference type="eggNOG" id="COG2519">
    <property type="taxonomic scope" value="Bacteria"/>
</dbReference>